<gene>
    <name evidence="10" type="primary">mltF_2</name>
    <name evidence="10" type="ORF">BACCIP111895_02181</name>
</gene>
<evidence type="ECO:0000313" key="10">
    <source>
        <dbReference type="EMBL" id="CAH2715004.1"/>
    </source>
</evidence>
<dbReference type="Proteomes" id="UP000838308">
    <property type="component" value="Unassembled WGS sequence"/>
</dbReference>
<dbReference type="PANTHER" id="PTHR35936:SF17">
    <property type="entry name" value="ARGININE-BINDING EXTRACELLULAR PROTEIN ARTP"/>
    <property type="match status" value="1"/>
</dbReference>
<reference evidence="10" key="1">
    <citation type="submission" date="2022-04" db="EMBL/GenBank/DDBJ databases">
        <authorList>
            <person name="Criscuolo A."/>
        </authorList>
    </citation>
    <scope>NUCLEOTIDE SEQUENCE</scope>
    <source>
        <strain evidence="10">CIP111895</strain>
    </source>
</reference>
<evidence type="ECO:0000256" key="2">
    <source>
        <dbReference type="ARBA" id="ARBA00010333"/>
    </source>
</evidence>
<dbReference type="EMBL" id="CALBWS010000012">
    <property type="protein sequence ID" value="CAH2715004.1"/>
    <property type="molecule type" value="Genomic_DNA"/>
</dbReference>
<dbReference type="InterPro" id="IPR001320">
    <property type="entry name" value="Iontro_rcpt_C"/>
</dbReference>
<dbReference type="InterPro" id="IPR001638">
    <property type="entry name" value="Solute-binding_3/MltF_N"/>
</dbReference>
<accession>A0ABM9EQT8</accession>
<comment type="subcellular location">
    <subcellularLocation>
        <location evidence="1">Cell envelope</location>
    </subcellularLocation>
</comment>
<dbReference type="SMART" id="SM00062">
    <property type="entry name" value="PBPb"/>
    <property type="match status" value="1"/>
</dbReference>
<evidence type="ECO:0000256" key="7">
    <source>
        <dbReference type="SAM" id="SignalP"/>
    </source>
</evidence>
<keyword evidence="3 7" id="KW-0732">Signal</keyword>
<feature type="chain" id="PRO_5047119238" evidence="7">
    <location>
        <begin position="22"/>
        <end position="273"/>
    </location>
</feature>
<feature type="signal peptide" evidence="7">
    <location>
        <begin position="1"/>
        <end position="21"/>
    </location>
</feature>
<feature type="domain" description="Ionotropic glutamate receptor C-terminal" evidence="9">
    <location>
        <begin position="44"/>
        <end position="264"/>
    </location>
</feature>
<dbReference type="SMART" id="SM00079">
    <property type="entry name" value="PBPe"/>
    <property type="match status" value="1"/>
</dbReference>
<dbReference type="Gene3D" id="3.40.190.10">
    <property type="entry name" value="Periplasmic binding protein-like II"/>
    <property type="match status" value="2"/>
</dbReference>
<dbReference type="PROSITE" id="PS01039">
    <property type="entry name" value="SBP_BACTERIAL_3"/>
    <property type="match status" value="1"/>
</dbReference>
<evidence type="ECO:0000259" key="8">
    <source>
        <dbReference type="SMART" id="SM00062"/>
    </source>
</evidence>
<sequence length="273" mass="30370">MMARKILSITLICLLMVFVNACSQETNGKDSVPSVVDKVQKNKKLVVGTAPGYFSFEMLDKKGNYLGYDMDLGRAIAKSLGVKVEFKQYKFEALIPALQTGEIDMVIAATTIRGDRAKAVSFSDPYYATGQVLLVSSKDTTSKSYQDFDKEGKKIGAQQGTTGSLYAKGGFKKATIVDFDDYAEAVMALQKGDLDAVIFDEPLVRMTEKMQKGVRGIYELASKENLGVMVPHGDLQTVQWLNSFLYEYLGSTEELASQEKWFKDFDWINDVKQ</sequence>
<dbReference type="RefSeq" id="WP_248735308.1">
    <property type="nucleotide sequence ID" value="NZ_CALBWS010000012.1"/>
</dbReference>
<keyword evidence="5" id="KW-0449">Lipoprotein</keyword>
<evidence type="ECO:0000256" key="1">
    <source>
        <dbReference type="ARBA" id="ARBA00004196"/>
    </source>
</evidence>
<protein>
    <submittedName>
        <fullName evidence="10">Membrane-bound lytic murein transglycosylase F</fullName>
        <ecNumber evidence="10">4.2.2.-</ecNumber>
    </submittedName>
</protein>
<comment type="similarity">
    <text evidence="2 6">Belongs to the bacterial solute-binding protein 3 family.</text>
</comment>
<dbReference type="EC" id="4.2.2.-" evidence="10"/>
<keyword evidence="11" id="KW-1185">Reference proteome</keyword>
<evidence type="ECO:0000259" key="9">
    <source>
        <dbReference type="SMART" id="SM00079"/>
    </source>
</evidence>
<proteinExistence type="inferred from homology"/>
<keyword evidence="4" id="KW-0564">Palmitate</keyword>
<evidence type="ECO:0000313" key="11">
    <source>
        <dbReference type="Proteomes" id="UP000838308"/>
    </source>
</evidence>
<dbReference type="SUPFAM" id="SSF53850">
    <property type="entry name" value="Periplasmic binding protein-like II"/>
    <property type="match status" value="1"/>
</dbReference>
<dbReference type="PANTHER" id="PTHR35936">
    <property type="entry name" value="MEMBRANE-BOUND LYTIC MUREIN TRANSGLYCOSYLASE F"/>
    <property type="match status" value="1"/>
</dbReference>
<dbReference type="InterPro" id="IPR018313">
    <property type="entry name" value="SBP_3_CS"/>
</dbReference>
<name>A0ABM9EQT8_9BACI</name>
<comment type="caution">
    <text evidence="10">The sequence shown here is derived from an EMBL/GenBank/DDBJ whole genome shotgun (WGS) entry which is preliminary data.</text>
</comment>
<feature type="domain" description="Solute-binding protein family 3/N-terminal" evidence="8">
    <location>
        <begin position="44"/>
        <end position="264"/>
    </location>
</feature>
<organism evidence="10 11">
    <name type="scientific">Neobacillus rhizosphaerae</name>
    <dbReference type="NCBI Taxonomy" id="2880965"/>
    <lineage>
        <taxon>Bacteria</taxon>
        <taxon>Bacillati</taxon>
        <taxon>Bacillota</taxon>
        <taxon>Bacilli</taxon>
        <taxon>Bacillales</taxon>
        <taxon>Bacillaceae</taxon>
        <taxon>Neobacillus</taxon>
    </lineage>
</organism>
<evidence type="ECO:0000256" key="4">
    <source>
        <dbReference type="ARBA" id="ARBA00023139"/>
    </source>
</evidence>
<evidence type="ECO:0000256" key="3">
    <source>
        <dbReference type="ARBA" id="ARBA00022729"/>
    </source>
</evidence>
<keyword evidence="10" id="KW-0456">Lyase</keyword>
<evidence type="ECO:0000256" key="5">
    <source>
        <dbReference type="ARBA" id="ARBA00023288"/>
    </source>
</evidence>
<evidence type="ECO:0000256" key="6">
    <source>
        <dbReference type="RuleBase" id="RU003744"/>
    </source>
</evidence>
<dbReference type="Pfam" id="PF00497">
    <property type="entry name" value="SBP_bac_3"/>
    <property type="match status" value="1"/>
</dbReference>
<dbReference type="GO" id="GO:0016829">
    <property type="term" value="F:lyase activity"/>
    <property type="evidence" value="ECO:0007669"/>
    <property type="project" value="UniProtKB-KW"/>
</dbReference>